<dbReference type="EMBL" id="CAJDYZ010009109">
    <property type="protein sequence ID" value="CAD1476186.1"/>
    <property type="molecule type" value="Genomic_DNA"/>
</dbReference>
<proteinExistence type="predicted"/>
<sequence length="151" mass="16841">TTAAAATAANDSISTRQCTSAAAAYLEYDSFAKVLLPTGSTSSRALRETIHGIVGKTMTDRIRKLDFAFHHGENVIFSGKYFSRFVDQCFLNLLLFVSHQSFLFYNIRNAYTLVNAPKSSMDILTNNVCETWSGHLLNRDGRWVVAEGSYR</sequence>
<feature type="non-terminal residue" evidence="1">
    <location>
        <position position="151"/>
    </location>
</feature>
<reference evidence="1" key="1">
    <citation type="submission" date="2020-07" db="EMBL/GenBank/DDBJ databases">
        <authorList>
            <person name="Nazaruddin N."/>
        </authorList>
    </citation>
    <scope>NUCLEOTIDE SEQUENCE</scope>
</reference>
<gene>
    <name evidence="1" type="ORF">MHI_LOCUS624571</name>
</gene>
<comment type="caution">
    <text evidence="1">The sequence shown here is derived from an EMBL/GenBank/DDBJ whole genome shotgun (WGS) entry which is preliminary data.</text>
</comment>
<dbReference type="AlphaFoldDB" id="A0A6V7H8N3"/>
<protein>
    <submittedName>
        <fullName evidence="1">Uncharacterized protein</fullName>
    </submittedName>
</protein>
<dbReference type="OrthoDB" id="10280973at2759"/>
<accession>A0A6V7H8N3</accession>
<dbReference type="Proteomes" id="UP000752696">
    <property type="component" value="Unassembled WGS sequence"/>
</dbReference>
<evidence type="ECO:0000313" key="1">
    <source>
        <dbReference type="EMBL" id="CAD1476186.1"/>
    </source>
</evidence>
<evidence type="ECO:0000313" key="2">
    <source>
        <dbReference type="Proteomes" id="UP000752696"/>
    </source>
</evidence>
<name>A0A6V7H8N3_9HYME</name>
<feature type="non-terminal residue" evidence="1">
    <location>
        <position position="1"/>
    </location>
</feature>
<keyword evidence="2" id="KW-1185">Reference proteome</keyword>
<organism evidence="1 2">
    <name type="scientific">Heterotrigona itama</name>
    <dbReference type="NCBI Taxonomy" id="395501"/>
    <lineage>
        <taxon>Eukaryota</taxon>
        <taxon>Metazoa</taxon>
        <taxon>Ecdysozoa</taxon>
        <taxon>Arthropoda</taxon>
        <taxon>Hexapoda</taxon>
        <taxon>Insecta</taxon>
        <taxon>Pterygota</taxon>
        <taxon>Neoptera</taxon>
        <taxon>Endopterygota</taxon>
        <taxon>Hymenoptera</taxon>
        <taxon>Apocrita</taxon>
        <taxon>Aculeata</taxon>
        <taxon>Apoidea</taxon>
        <taxon>Anthophila</taxon>
        <taxon>Apidae</taxon>
        <taxon>Heterotrigona</taxon>
    </lineage>
</organism>